<sequence length="83" mass="8848">MVVLGVIVTSSPSFFLKPLLMHSELTGEIWLLGKRRHNLSMAALAGLAEGVALWPPWTEWPMVLGSGVCSLGSLSLSILVCNG</sequence>
<gene>
    <name evidence="1" type="ORF">E2562_001513</name>
</gene>
<accession>A0A6G1DF34</accession>
<evidence type="ECO:0000313" key="1">
    <source>
        <dbReference type="EMBL" id="KAF0910333.1"/>
    </source>
</evidence>
<keyword evidence="2" id="KW-1185">Reference proteome</keyword>
<dbReference type="EMBL" id="SPHZ02000006">
    <property type="protein sequence ID" value="KAF0910333.1"/>
    <property type="molecule type" value="Genomic_DNA"/>
</dbReference>
<dbReference type="Proteomes" id="UP000479710">
    <property type="component" value="Unassembled WGS sequence"/>
</dbReference>
<evidence type="ECO:0000313" key="2">
    <source>
        <dbReference type="Proteomes" id="UP000479710"/>
    </source>
</evidence>
<reference evidence="1 2" key="1">
    <citation type="submission" date="2019-11" db="EMBL/GenBank/DDBJ databases">
        <title>Whole genome sequence of Oryza granulata.</title>
        <authorList>
            <person name="Li W."/>
        </authorList>
    </citation>
    <scope>NUCLEOTIDE SEQUENCE [LARGE SCALE GENOMIC DNA]</scope>
    <source>
        <strain evidence="2">cv. Menghai</strain>
        <tissue evidence="1">Leaf</tissue>
    </source>
</reference>
<name>A0A6G1DF34_9ORYZ</name>
<protein>
    <submittedName>
        <fullName evidence="1">Uncharacterized protein</fullName>
    </submittedName>
</protein>
<proteinExistence type="predicted"/>
<dbReference type="AlphaFoldDB" id="A0A6G1DF34"/>
<organism evidence="1 2">
    <name type="scientific">Oryza meyeriana var. granulata</name>
    <dbReference type="NCBI Taxonomy" id="110450"/>
    <lineage>
        <taxon>Eukaryota</taxon>
        <taxon>Viridiplantae</taxon>
        <taxon>Streptophyta</taxon>
        <taxon>Embryophyta</taxon>
        <taxon>Tracheophyta</taxon>
        <taxon>Spermatophyta</taxon>
        <taxon>Magnoliopsida</taxon>
        <taxon>Liliopsida</taxon>
        <taxon>Poales</taxon>
        <taxon>Poaceae</taxon>
        <taxon>BOP clade</taxon>
        <taxon>Oryzoideae</taxon>
        <taxon>Oryzeae</taxon>
        <taxon>Oryzinae</taxon>
        <taxon>Oryza</taxon>
        <taxon>Oryza meyeriana</taxon>
    </lineage>
</organism>
<comment type="caution">
    <text evidence="1">The sequence shown here is derived from an EMBL/GenBank/DDBJ whole genome shotgun (WGS) entry which is preliminary data.</text>
</comment>